<dbReference type="Proteomes" id="UP000035016">
    <property type="component" value="Chromosome Chromosome"/>
</dbReference>
<feature type="region of interest" description="Disordered" evidence="1">
    <location>
        <begin position="1"/>
        <end position="64"/>
    </location>
</feature>
<proteinExistence type="predicted"/>
<feature type="compositionally biased region" description="Gly residues" evidence="1">
    <location>
        <begin position="1"/>
        <end position="10"/>
    </location>
</feature>
<name>A0A0F7VSR9_STRLW</name>
<organism evidence="2 3">
    <name type="scientific">Streptomyces leeuwenhoekii</name>
    <dbReference type="NCBI Taxonomy" id="1437453"/>
    <lineage>
        <taxon>Bacteria</taxon>
        <taxon>Bacillati</taxon>
        <taxon>Actinomycetota</taxon>
        <taxon>Actinomycetes</taxon>
        <taxon>Kitasatosporales</taxon>
        <taxon>Streptomycetaceae</taxon>
        <taxon>Streptomyces</taxon>
    </lineage>
</organism>
<dbReference type="KEGG" id="sle:sle_40850"/>
<accession>A0A0F7VSR9</accession>
<protein>
    <submittedName>
        <fullName evidence="2">Uncharacterized protein</fullName>
    </submittedName>
</protein>
<sequence length="109" mass="10945">MNGRVRGGAGRGEDRGREGPVTRERAGPGTVVPRPARSRVTSRGLTPPAVSLAPGQSAGTGSLSCSVRSCSPAAASRCCAGRFGSANISRKIAPITAATQPSACRKPST</sequence>
<evidence type="ECO:0000313" key="2">
    <source>
        <dbReference type="EMBL" id="CQR63544.1"/>
    </source>
</evidence>
<dbReference type="AlphaFoldDB" id="A0A0F7VSR9"/>
<gene>
    <name evidence="2" type="primary">sle_40850</name>
</gene>
<evidence type="ECO:0000313" key="3">
    <source>
        <dbReference type="Proteomes" id="UP000035016"/>
    </source>
</evidence>
<dbReference type="EMBL" id="LN831790">
    <property type="protein sequence ID" value="CQR63544.1"/>
    <property type="molecule type" value="Genomic_DNA"/>
</dbReference>
<feature type="compositionally biased region" description="Basic and acidic residues" evidence="1">
    <location>
        <begin position="11"/>
        <end position="26"/>
    </location>
</feature>
<reference evidence="2 3" key="1">
    <citation type="submission" date="2015-02" db="EMBL/GenBank/DDBJ databases">
        <authorList>
            <person name="Gomez-Escribano P.J."/>
        </authorList>
    </citation>
    <scope>NUCLEOTIDE SEQUENCE [LARGE SCALE GENOMIC DNA]</scope>
    <source>
        <strain evidence="3">C34 (DSM 42122 / NRRL B-24963)</strain>
    </source>
</reference>
<evidence type="ECO:0000256" key="1">
    <source>
        <dbReference type="SAM" id="MobiDB-lite"/>
    </source>
</evidence>